<organism evidence="11 12">
    <name type="scientific">Prevotella communis</name>
    <dbReference type="NCBI Taxonomy" id="2913614"/>
    <lineage>
        <taxon>Bacteria</taxon>
        <taxon>Pseudomonadati</taxon>
        <taxon>Bacteroidota</taxon>
        <taxon>Bacteroidia</taxon>
        <taxon>Bacteroidales</taxon>
        <taxon>Prevotellaceae</taxon>
        <taxon>Prevotella</taxon>
    </lineage>
</organism>
<evidence type="ECO:0000259" key="9">
    <source>
        <dbReference type="Pfam" id="PF02384"/>
    </source>
</evidence>
<evidence type="ECO:0000259" key="10">
    <source>
        <dbReference type="Pfam" id="PF12161"/>
    </source>
</evidence>
<keyword evidence="4" id="KW-0808">Transferase</keyword>
<gene>
    <name evidence="11" type="ORF">SAMN04487900_103149</name>
</gene>
<reference evidence="12" key="1">
    <citation type="submission" date="2016-10" db="EMBL/GenBank/DDBJ databases">
        <authorList>
            <person name="de Groot N.N."/>
        </authorList>
    </citation>
    <scope>NUCLEOTIDE SEQUENCE [LARGE SCALE GENOMIC DNA]</scope>
    <source>
        <strain evidence="12">BP1-145</strain>
    </source>
</reference>
<proteinExistence type="inferred from homology"/>
<evidence type="ECO:0000256" key="6">
    <source>
        <dbReference type="ARBA" id="ARBA00022747"/>
    </source>
</evidence>
<dbReference type="PROSITE" id="PS00092">
    <property type="entry name" value="N6_MTASE"/>
    <property type="match status" value="1"/>
</dbReference>
<dbReference type="GO" id="GO:0009007">
    <property type="term" value="F:site-specific DNA-methyltransferase (adenine-specific) activity"/>
    <property type="evidence" value="ECO:0007669"/>
    <property type="project" value="UniProtKB-EC"/>
</dbReference>
<evidence type="ECO:0000256" key="5">
    <source>
        <dbReference type="ARBA" id="ARBA00022691"/>
    </source>
</evidence>
<evidence type="ECO:0000313" key="12">
    <source>
        <dbReference type="Proteomes" id="UP000199134"/>
    </source>
</evidence>
<comment type="similarity">
    <text evidence="1">Belongs to the N(4)/N(6)-methyltransferase family.</text>
</comment>
<feature type="domain" description="N6 adenine-specific DNA methyltransferase N-terminal" evidence="10">
    <location>
        <begin position="6"/>
        <end position="156"/>
    </location>
</feature>
<dbReference type="GO" id="GO:0009307">
    <property type="term" value="P:DNA restriction-modification system"/>
    <property type="evidence" value="ECO:0007669"/>
    <property type="project" value="UniProtKB-KW"/>
</dbReference>
<dbReference type="InterPro" id="IPR004546">
    <property type="entry name" value="Restrct_endonuc_T1M"/>
</dbReference>
<dbReference type="Pfam" id="PF02384">
    <property type="entry name" value="N6_Mtase"/>
    <property type="match status" value="1"/>
</dbReference>
<name>A0A1H0EFX9_9BACT</name>
<accession>A0A1H0EFX9</accession>
<evidence type="ECO:0000256" key="1">
    <source>
        <dbReference type="ARBA" id="ARBA00006594"/>
    </source>
</evidence>
<dbReference type="GO" id="GO:0008170">
    <property type="term" value="F:N-methyltransferase activity"/>
    <property type="evidence" value="ECO:0007669"/>
    <property type="project" value="InterPro"/>
</dbReference>
<feature type="coiled-coil region" evidence="8">
    <location>
        <begin position="882"/>
        <end position="909"/>
    </location>
</feature>
<dbReference type="InterPro" id="IPR022749">
    <property type="entry name" value="D12N6_MeTrfase_N"/>
</dbReference>
<evidence type="ECO:0000256" key="7">
    <source>
        <dbReference type="ARBA" id="ARBA00047942"/>
    </source>
</evidence>
<comment type="catalytic activity">
    <reaction evidence="7">
        <text>a 2'-deoxyadenosine in DNA + S-adenosyl-L-methionine = an N(6)-methyl-2'-deoxyadenosine in DNA + S-adenosyl-L-homocysteine + H(+)</text>
        <dbReference type="Rhea" id="RHEA:15197"/>
        <dbReference type="Rhea" id="RHEA-COMP:12418"/>
        <dbReference type="Rhea" id="RHEA-COMP:12419"/>
        <dbReference type="ChEBI" id="CHEBI:15378"/>
        <dbReference type="ChEBI" id="CHEBI:57856"/>
        <dbReference type="ChEBI" id="CHEBI:59789"/>
        <dbReference type="ChEBI" id="CHEBI:90615"/>
        <dbReference type="ChEBI" id="CHEBI:90616"/>
        <dbReference type="EC" id="2.1.1.72"/>
    </reaction>
</comment>
<sequence length="933" mass="106156">MNKQQLAAKIWASANKMRSKIEANEYKDYILGFIFYKFLSDKEVRFATTEAAISVEDLPKYLQESDDEEQAVMVEYFRNNLGYFISYDNLFTTWLDKKRDFDVKNVSDALSAFERLIHPTHQNVFKNIFNTLEVGLKKLGSTSKDQTAAIKGLLKLIKDIPMDGKQDYDVLGFIYEYLIGKFAANAGKKAGEFYTPHEVSVLMSEIVADHLKDRKHIEIYDPTSGSGSLLINIGKALSKYMTDENGVVYYAQELKENTYNLTRMNLVMRGIIPSNIFVRNGDTLKKDWPFFEDGPDGTYADDTYKYHSVDAVVSNPPYSQPWEAKNKNNDPRFKEFGVAPKGKADYAFLLHDLYHLKGDGVMTIVLPHGVLFRGSPDDGSEGSIRKELVEGNHIEAIIGLPSDIFYGTGIPTLVMVLRKQRADEGILLVDASSCYIKQGKKNVLRTSDIKRIVDVVRSRESKKGFSCVVSKELIRKNDYNLNLPRYISSTKQPETWDIYATMFGGIPNSEIDLLNNKWEAMPGLRQHLFTSDDTPFSQVAHDDIENEIIRHPSVIAYKHEFARAMQGFDEYLFEELLRHPKKVNITAEEPKISEEIFSRLKDVKLIDSYDAYQLLDDEWTTIATDLEIIQTEGMDACFVVDPNMVTKKKDNKEIEVQEGWLGRVLPFEIVQQMFLKGDYDALCEKQKSLNGVSNDLTELVASIAGYEDGASVLNDDNNAFVAKEVSAKLDSIYESIDTDETKALEEYLTLTKKNEKLAFIASHKDVDWSIGVPNKDNTYSAKAVQAIIKDIRSKTEFEEDTFEYDLVKAEQLLEEEKRLKSECKKDADALHLLTKKTIEEDLNTEDAINILQQKWIAPVVKNLAAMPDCVVLELCTSIKALIDKYATTMVETEQSINETERELNKMLSNLVGNDFDMKGIGEIQKLFNHNDYE</sequence>
<dbReference type="Proteomes" id="UP000199134">
    <property type="component" value="Unassembled WGS sequence"/>
</dbReference>
<dbReference type="PANTHER" id="PTHR42933">
    <property type="entry name" value="SLR6095 PROTEIN"/>
    <property type="match status" value="1"/>
</dbReference>
<dbReference type="Pfam" id="PF12161">
    <property type="entry name" value="HsdM_N"/>
    <property type="match status" value="1"/>
</dbReference>
<dbReference type="InterPro" id="IPR038333">
    <property type="entry name" value="T1MK-like_N_sf"/>
</dbReference>
<dbReference type="EMBL" id="FNIW01000003">
    <property type="protein sequence ID" value="SDN81354.1"/>
    <property type="molecule type" value="Genomic_DNA"/>
</dbReference>
<evidence type="ECO:0000256" key="4">
    <source>
        <dbReference type="ARBA" id="ARBA00022679"/>
    </source>
</evidence>
<dbReference type="RefSeq" id="WP_091852038.1">
    <property type="nucleotide sequence ID" value="NZ_FNIW01000003.1"/>
</dbReference>
<dbReference type="InterPro" id="IPR002052">
    <property type="entry name" value="DNA_methylase_N6_adenine_CS"/>
</dbReference>
<dbReference type="OrthoDB" id="9814572at2"/>
<dbReference type="InterPro" id="IPR003356">
    <property type="entry name" value="DNA_methylase_A-5"/>
</dbReference>
<dbReference type="SUPFAM" id="SSF53335">
    <property type="entry name" value="S-adenosyl-L-methionine-dependent methyltransferases"/>
    <property type="match status" value="1"/>
</dbReference>
<keyword evidence="6" id="KW-0680">Restriction system</keyword>
<evidence type="ECO:0000256" key="8">
    <source>
        <dbReference type="SAM" id="Coils"/>
    </source>
</evidence>
<dbReference type="AlphaFoldDB" id="A0A1H0EFX9"/>
<dbReference type="GO" id="GO:0003677">
    <property type="term" value="F:DNA binding"/>
    <property type="evidence" value="ECO:0007669"/>
    <property type="project" value="InterPro"/>
</dbReference>
<dbReference type="PANTHER" id="PTHR42933:SF1">
    <property type="entry name" value="SITE-SPECIFIC DNA-METHYLTRANSFERASE (ADENINE-SPECIFIC)"/>
    <property type="match status" value="1"/>
</dbReference>
<dbReference type="GO" id="GO:0032259">
    <property type="term" value="P:methylation"/>
    <property type="evidence" value="ECO:0007669"/>
    <property type="project" value="UniProtKB-KW"/>
</dbReference>
<dbReference type="NCBIfam" id="TIGR00497">
    <property type="entry name" value="hsdM"/>
    <property type="match status" value="1"/>
</dbReference>
<evidence type="ECO:0000313" key="11">
    <source>
        <dbReference type="EMBL" id="SDN81354.1"/>
    </source>
</evidence>
<protein>
    <recommendedName>
        <fullName evidence="2">site-specific DNA-methyltransferase (adenine-specific)</fullName>
        <ecNumber evidence="2">2.1.1.72</ecNumber>
    </recommendedName>
</protein>
<dbReference type="Gene3D" id="1.20.1260.30">
    <property type="match status" value="1"/>
</dbReference>
<dbReference type="InterPro" id="IPR051537">
    <property type="entry name" value="DNA_Adenine_Mtase"/>
</dbReference>
<evidence type="ECO:0000256" key="3">
    <source>
        <dbReference type="ARBA" id="ARBA00022603"/>
    </source>
</evidence>
<keyword evidence="5" id="KW-0949">S-adenosyl-L-methionine</keyword>
<dbReference type="EC" id="2.1.1.72" evidence="2"/>
<dbReference type="Gene3D" id="3.40.50.150">
    <property type="entry name" value="Vaccinia Virus protein VP39"/>
    <property type="match status" value="1"/>
</dbReference>
<evidence type="ECO:0000256" key="2">
    <source>
        <dbReference type="ARBA" id="ARBA00011900"/>
    </source>
</evidence>
<feature type="domain" description="DNA methylase adenine-specific" evidence="9">
    <location>
        <begin position="167"/>
        <end position="493"/>
    </location>
</feature>
<comment type="caution">
    <text evidence="11">The sequence shown here is derived from an EMBL/GenBank/DDBJ whole genome shotgun (WGS) entry which is preliminary data.</text>
</comment>
<dbReference type="PRINTS" id="PR00507">
    <property type="entry name" value="N12N6MTFRASE"/>
</dbReference>
<dbReference type="InterPro" id="IPR029063">
    <property type="entry name" value="SAM-dependent_MTases_sf"/>
</dbReference>
<keyword evidence="3" id="KW-0489">Methyltransferase</keyword>
<keyword evidence="8" id="KW-0175">Coiled coil</keyword>